<dbReference type="GO" id="GO:0016787">
    <property type="term" value="F:hydrolase activity"/>
    <property type="evidence" value="ECO:0007669"/>
    <property type="project" value="UniProtKB-KW"/>
</dbReference>
<evidence type="ECO:0000259" key="2">
    <source>
        <dbReference type="Pfam" id="PF20434"/>
    </source>
</evidence>
<dbReference type="AlphaFoldDB" id="A0A6L6IHP6"/>
<feature type="domain" description="BD-FAE-like" evidence="2">
    <location>
        <begin position="63"/>
        <end position="152"/>
    </location>
</feature>
<dbReference type="SUPFAM" id="SSF53474">
    <property type="entry name" value="alpha/beta-Hydrolases"/>
    <property type="match status" value="1"/>
</dbReference>
<evidence type="ECO:0000256" key="1">
    <source>
        <dbReference type="ARBA" id="ARBA00022801"/>
    </source>
</evidence>
<protein>
    <submittedName>
        <fullName evidence="3">Alpha/beta hydrolase fold domain-containing protein</fullName>
    </submittedName>
</protein>
<reference evidence="3 4" key="1">
    <citation type="submission" date="2019-11" db="EMBL/GenBank/DDBJ databases">
        <title>Escherichia alba sp. nov. isolated from the gut of plastic-eating superworms Zophobas atratus.</title>
        <authorList>
            <person name="Yang Y."/>
        </authorList>
    </citation>
    <scope>NUCLEOTIDE SEQUENCE [LARGE SCALE GENOMIC DNA]</scope>
    <source>
        <strain evidence="4">BIT-B35</strain>
    </source>
</reference>
<dbReference type="InterPro" id="IPR050300">
    <property type="entry name" value="GDXG_lipolytic_enzyme"/>
</dbReference>
<dbReference type="InterPro" id="IPR049492">
    <property type="entry name" value="BD-FAE-like_dom"/>
</dbReference>
<comment type="caution">
    <text evidence="3">The sequence shown here is derived from an EMBL/GenBank/DDBJ whole genome shotgun (WGS) entry which is preliminary data.</text>
</comment>
<gene>
    <name evidence="3" type="ORF">GJV78_04135</name>
</gene>
<evidence type="ECO:0000313" key="4">
    <source>
        <dbReference type="Proteomes" id="UP000477739"/>
    </source>
</evidence>
<keyword evidence="4" id="KW-1185">Reference proteome</keyword>
<dbReference type="PANTHER" id="PTHR48081">
    <property type="entry name" value="AB HYDROLASE SUPERFAMILY PROTEIN C4A8.06C"/>
    <property type="match status" value="1"/>
</dbReference>
<dbReference type="PANTHER" id="PTHR48081:SF33">
    <property type="entry name" value="KYNURENINE FORMAMIDASE"/>
    <property type="match status" value="1"/>
</dbReference>
<proteinExistence type="predicted"/>
<dbReference type="OrthoDB" id="9771666at2"/>
<name>A0A6L6IHP6_9ENTR</name>
<keyword evidence="1 3" id="KW-0378">Hydrolase</keyword>
<dbReference type="InterPro" id="IPR029058">
    <property type="entry name" value="AB_hydrolase_fold"/>
</dbReference>
<accession>A0A6L6IHP6</accession>
<dbReference type="Proteomes" id="UP000477739">
    <property type="component" value="Unassembled WGS sequence"/>
</dbReference>
<organism evidence="3 4">
    <name type="scientific">Intestinirhabdus alba</name>
    <dbReference type="NCBI Taxonomy" id="2899544"/>
    <lineage>
        <taxon>Bacteria</taxon>
        <taxon>Pseudomonadati</taxon>
        <taxon>Pseudomonadota</taxon>
        <taxon>Gammaproteobacteria</taxon>
        <taxon>Enterobacterales</taxon>
        <taxon>Enterobacteriaceae</taxon>
        <taxon>Intestinirhabdus</taxon>
    </lineage>
</organism>
<dbReference type="EMBL" id="WMJZ01000004">
    <property type="protein sequence ID" value="MTH45464.1"/>
    <property type="molecule type" value="Genomic_DNA"/>
</dbReference>
<evidence type="ECO:0000313" key="3">
    <source>
        <dbReference type="EMBL" id="MTH45464.1"/>
    </source>
</evidence>
<dbReference type="Gene3D" id="3.40.50.1820">
    <property type="entry name" value="alpha/beta hydrolase"/>
    <property type="match status" value="1"/>
</dbReference>
<dbReference type="Pfam" id="PF20434">
    <property type="entry name" value="BD-FAE"/>
    <property type="match status" value="1"/>
</dbReference>
<sequence>MDRSELDAAYNNTKAVSNFPELLSQLRKRSCQTYAAHPWQRNIPYGTKERERYDFVSCGQAAVATYVFIHGGYWSNCVKEDFAFIADAFLKHNINIVLAEYTLAPEASMTEIVAQTGKLIDRLAADRDGLGIAEHPLYLGGHSAGGHLALMHRAHPAAAKVHAISALVDLEPIGLCWLQDTLNLTSQEIENYSPIRHIGKGAPTLITVGASELTGLRQQSTEYALACEDAGEGVALIHLPGSTHFSILDDLSDPEGWQLRALLSLT</sequence>